<dbReference type="SUPFAM" id="SSF51984">
    <property type="entry name" value="MurCD N-terminal domain"/>
    <property type="match status" value="1"/>
</dbReference>
<organism evidence="19 20">
    <name type="scientific">Phascolarctobacterium succinatutens YIT 12067</name>
    <dbReference type="NCBI Taxonomy" id="626939"/>
    <lineage>
        <taxon>Bacteria</taxon>
        <taxon>Bacillati</taxon>
        <taxon>Bacillota</taxon>
        <taxon>Negativicutes</taxon>
        <taxon>Acidaminococcales</taxon>
        <taxon>Acidaminococcaceae</taxon>
        <taxon>Phascolarctobacterium</taxon>
    </lineage>
</organism>
<dbReference type="GO" id="GO:0005737">
    <property type="term" value="C:cytoplasm"/>
    <property type="evidence" value="ECO:0007669"/>
    <property type="project" value="UniProtKB-SubCell"/>
</dbReference>
<feature type="domain" description="Mur ligase N-terminal catalytic" evidence="16">
    <location>
        <begin position="11"/>
        <end position="108"/>
    </location>
</feature>
<dbReference type="HOGENOM" id="CLU_028104_2_2_9"/>
<dbReference type="InterPro" id="IPR036565">
    <property type="entry name" value="Mur-like_cat_sf"/>
</dbReference>
<keyword evidence="7 14" id="KW-0547">Nucleotide-binding</keyword>
<dbReference type="InterPro" id="IPR005758">
    <property type="entry name" value="UDP-N-AcMur_Ala_ligase_MurC"/>
</dbReference>
<dbReference type="Gene3D" id="3.40.1190.10">
    <property type="entry name" value="Mur-like, catalytic domain"/>
    <property type="match status" value="1"/>
</dbReference>
<keyword evidence="5 14" id="KW-0436">Ligase</keyword>
<dbReference type="Pfam" id="PF01225">
    <property type="entry name" value="Mur_ligase"/>
    <property type="match status" value="1"/>
</dbReference>
<feature type="binding site" evidence="14">
    <location>
        <begin position="116"/>
        <end position="122"/>
    </location>
    <ligand>
        <name>ATP</name>
        <dbReference type="ChEBI" id="CHEBI:30616"/>
    </ligand>
</feature>
<dbReference type="InterPro" id="IPR036615">
    <property type="entry name" value="Mur_ligase_C_dom_sf"/>
</dbReference>
<evidence type="ECO:0000256" key="4">
    <source>
        <dbReference type="ARBA" id="ARBA00022490"/>
    </source>
</evidence>
<sequence length="464" mass="50033">MAENKLANLHNIHFIGIGGAGMSAIAYVLIKRGYDVSGSDLNAGHMSAHLAEEGAMVYMGHAASQVEDAEAVVISTAIHPNNPELMEARKRGIPVLHRSDVLAAVMNAADGVAVAGAHGKTTTSAMISCIAAESGIDPTVIIGGEVSSLGGNARNGAGRFVVAEADESDGSFLKLYPYLAVVTNIEDDHLDHYGTEENIYQAFKQFVGNIKEGGKAVLCFDNAKVRRLAAETDKEVITYGVEGEGADYIARDISYGVDGTSYKLYYKGEFVTEVHLIVPGRHNVLNSMGAFAAAHEMGIATDKILASLKKFGGAKRRFETKGKVNGVWVVDDYAHHPTEIGVTLKAARQTKPERLLCVFQPHRYTRTKLLFSEFCECFKDCDELILTDIYAASEEAITGVSSMHLAEGIKAATGQEVLYIGKLTKAEEYLERVVRPGDLVMTIGAGDVFKIGEELVRELERNAD</sequence>
<proteinExistence type="inferred from homology"/>
<comment type="similarity">
    <text evidence="14">Belongs to the MurCDEF family.</text>
</comment>
<evidence type="ECO:0000259" key="17">
    <source>
        <dbReference type="Pfam" id="PF02875"/>
    </source>
</evidence>
<dbReference type="SUPFAM" id="SSF53244">
    <property type="entry name" value="MurD-like peptide ligases, peptide-binding domain"/>
    <property type="match status" value="1"/>
</dbReference>
<evidence type="ECO:0000256" key="12">
    <source>
        <dbReference type="ARBA" id="ARBA00023316"/>
    </source>
</evidence>
<comment type="catalytic activity">
    <reaction evidence="13 14">
        <text>UDP-N-acetyl-alpha-D-muramate + L-alanine + ATP = UDP-N-acetyl-alpha-D-muramoyl-L-alanine + ADP + phosphate + H(+)</text>
        <dbReference type="Rhea" id="RHEA:23372"/>
        <dbReference type="ChEBI" id="CHEBI:15378"/>
        <dbReference type="ChEBI" id="CHEBI:30616"/>
        <dbReference type="ChEBI" id="CHEBI:43474"/>
        <dbReference type="ChEBI" id="CHEBI:57972"/>
        <dbReference type="ChEBI" id="CHEBI:70757"/>
        <dbReference type="ChEBI" id="CHEBI:83898"/>
        <dbReference type="ChEBI" id="CHEBI:456216"/>
        <dbReference type="EC" id="6.3.2.8"/>
    </reaction>
</comment>
<accession>E8LFJ8</accession>
<comment type="subcellular location">
    <subcellularLocation>
        <location evidence="1 14">Cytoplasm</location>
    </subcellularLocation>
</comment>
<keyword evidence="4 14" id="KW-0963">Cytoplasm</keyword>
<evidence type="ECO:0000259" key="16">
    <source>
        <dbReference type="Pfam" id="PF01225"/>
    </source>
</evidence>
<keyword evidence="20" id="KW-1185">Reference proteome</keyword>
<keyword evidence="10 14" id="KW-0573">Peptidoglycan synthesis</keyword>
<dbReference type="InterPro" id="IPR004101">
    <property type="entry name" value="Mur_ligase_C"/>
</dbReference>
<dbReference type="Pfam" id="PF08245">
    <property type="entry name" value="Mur_ligase_M"/>
    <property type="match status" value="1"/>
</dbReference>
<comment type="pathway">
    <text evidence="2 14">Cell wall biogenesis; peptidoglycan biosynthesis.</text>
</comment>
<keyword evidence="12 14" id="KW-0961">Cell wall biogenesis/degradation</keyword>
<evidence type="ECO:0000256" key="11">
    <source>
        <dbReference type="ARBA" id="ARBA00023306"/>
    </source>
</evidence>
<dbReference type="RefSeq" id="WP_009145988.1">
    <property type="nucleotide sequence ID" value="NZ_GL830916.1"/>
</dbReference>
<dbReference type="OrthoDB" id="9804126at2"/>
<dbReference type="GO" id="GO:0051301">
    <property type="term" value="P:cell division"/>
    <property type="evidence" value="ECO:0007669"/>
    <property type="project" value="UniProtKB-KW"/>
</dbReference>
<evidence type="ECO:0000256" key="9">
    <source>
        <dbReference type="ARBA" id="ARBA00022960"/>
    </source>
</evidence>
<dbReference type="HAMAP" id="MF_00046">
    <property type="entry name" value="MurC"/>
    <property type="match status" value="1"/>
</dbReference>
<evidence type="ECO:0000259" key="18">
    <source>
        <dbReference type="Pfam" id="PF08245"/>
    </source>
</evidence>
<dbReference type="GO" id="GO:0071555">
    <property type="term" value="P:cell wall organization"/>
    <property type="evidence" value="ECO:0007669"/>
    <property type="project" value="UniProtKB-KW"/>
</dbReference>
<evidence type="ECO:0000256" key="10">
    <source>
        <dbReference type="ARBA" id="ARBA00022984"/>
    </source>
</evidence>
<evidence type="ECO:0000313" key="20">
    <source>
        <dbReference type="Proteomes" id="UP000004923"/>
    </source>
</evidence>
<keyword evidence="11 14" id="KW-0131">Cell cycle</keyword>
<dbReference type="AlphaFoldDB" id="E8LFJ8"/>
<dbReference type="SUPFAM" id="SSF53623">
    <property type="entry name" value="MurD-like peptide ligases, catalytic domain"/>
    <property type="match status" value="1"/>
</dbReference>
<evidence type="ECO:0000256" key="5">
    <source>
        <dbReference type="ARBA" id="ARBA00022598"/>
    </source>
</evidence>
<protein>
    <recommendedName>
        <fullName evidence="3 14">UDP-N-acetylmuramate--L-alanine ligase</fullName>
        <ecNumber evidence="3 14">6.3.2.8</ecNumber>
    </recommendedName>
    <alternativeName>
        <fullName evidence="14">UDP-N-acetylmuramoyl-L-alanine synthetase</fullName>
    </alternativeName>
</protein>
<dbReference type="Gene3D" id="3.40.50.720">
    <property type="entry name" value="NAD(P)-binding Rossmann-like Domain"/>
    <property type="match status" value="1"/>
</dbReference>
<keyword evidence="8 14" id="KW-0067">ATP-binding</keyword>
<dbReference type="PANTHER" id="PTHR43445:SF3">
    <property type="entry name" value="UDP-N-ACETYLMURAMATE--L-ALANINE LIGASE"/>
    <property type="match status" value="1"/>
</dbReference>
<name>E8LFJ8_9FIRM</name>
<keyword evidence="9 14" id="KW-0133">Cell shape</keyword>
<keyword evidence="6 14" id="KW-0132">Cell division</keyword>
<dbReference type="Proteomes" id="UP000004923">
    <property type="component" value="Unassembled WGS sequence"/>
</dbReference>
<evidence type="ECO:0000256" key="14">
    <source>
        <dbReference type="HAMAP-Rule" id="MF_00046"/>
    </source>
</evidence>
<evidence type="ECO:0000256" key="6">
    <source>
        <dbReference type="ARBA" id="ARBA00022618"/>
    </source>
</evidence>
<feature type="domain" description="Mur ligase central" evidence="18">
    <location>
        <begin position="114"/>
        <end position="294"/>
    </location>
</feature>
<feature type="transmembrane region" description="Helical" evidence="15">
    <location>
        <begin position="12"/>
        <end position="30"/>
    </location>
</feature>
<dbReference type="EC" id="6.3.2.8" evidence="3 14"/>
<evidence type="ECO:0000256" key="15">
    <source>
        <dbReference type="SAM" id="Phobius"/>
    </source>
</evidence>
<dbReference type="GO" id="GO:0008360">
    <property type="term" value="P:regulation of cell shape"/>
    <property type="evidence" value="ECO:0007669"/>
    <property type="project" value="UniProtKB-KW"/>
</dbReference>
<keyword evidence="15" id="KW-0472">Membrane</keyword>
<evidence type="ECO:0000256" key="3">
    <source>
        <dbReference type="ARBA" id="ARBA00012211"/>
    </source>
</evidence>
<evidence type="ECO:0000256" key="1">
    <source>
        <dbReference type="ARBA" id="ARBA00004496"/>
    </source>
</evidence>
<evidence type="ECO:0000256" key="2">
    <source>
        <dbReference type="ARBA" id="ARBA00004752"/>
    </source>
</evidence>
<dbReference type="GO" id="GO:0005524">
    <property type="term" value="F:ATP binding"/>
    <property type="evidence" value="ECO:0007669"/>
    <property type="project" value="UniProtKB-UniRule"/>
</dbReference>
<dbReference type="Pfam" id="PF02875">
    <property type="entry name" value="Mur_ligase_C"/>
    <property type="match status" value="1"/>
</dbReference>
<dbReference type="Gene3D" id="3.90.190.20">
    <property type="entry name" value="Mur ligase, C-terminal domain"/>
    <property type="match status" value="1"/>
</dbReference>
<gene>
    <name evidence="14 19" type="primary">murC</name>
    <name evidence="19" type="ORF">HMPREF9443_01639</name>
</gene>
<dbReference type="GO" id="GO:0009252">
    <property type="term" value="P:peptidoglycan biosynthetic process"/>
    <property type="evidence" value="ECO:0007669"/>
    <property type="project" value="UniProtKB-UniRule"/>
</dbReference>
<dbReference type="EMBL" id="AEVN01000083">
    <property type="protein sequence ID" value="EFY04402.1"/>
    <property type="molecule type" value="Genomic_DNA"/>
</dbReference>
<comment type="function">
    <text evidence="14">Cell wall formation.</text>
</comment>
<dbReference type="PANTHER" id="PTHR43445">
    <property type="entry name" value="UDP-N-ACETYLMURAMATE--L-ALANINE LIGASE-RELATED"/>
    <property type="match status" value="1"/>
</dbReference>
<feature type="domain" description="Mur ligase C-terminal" evidence="17">
    <location>
        <begin position="316"/>
        <end position="446"/>
    </location>
</feature>
<keyword evidence="15" id="KW-1133">Transmembrane helix</keyword>
<keyword evidence="15" id="KW-0812">Transmembrane</keyword>
<comment type="caution">
    <text evidence="19">The sequence shown here is derived from an EMBL/GenBank/DDBJ whole genome shotgun (WGS) entry which is preliminary data.</text>
</comment>
<evidence type="ECO:0000256" key="13">
    <source>
        <dbReference type="ARBA" id="ARBA00047833"/>
    </source>
</evidence>
<dbReference type="UniPathway" id="UPA00219"/>
<evidence type="ECO:0000313" key="19">
    <source>
        <dbReference type="EMBL" id="EFY04402.1"/>
    </source>
</evidence>
<reference evidence="19 20" key="1">
    <citation type="submission" date="2011-01" db="EMBL/GenBank/DDBJ databases">
        <authorList>
            <person name="Weinstock G."/>
            <person name="Sodergren E."/>
            <person name="Clifton S."/>
            <person name="Fulton L."/>
            <person name="Fulton B."/>
            <person name="Courtney L."/>
            <person name="Fronick C."/>
            <person name="Harrison M."/>
            <person name="Strong C."/>
            <person name="Farmer C."/>
            <person name="Delahaunty K."/>
            <person name="Markovic C."/>
            <person name="Hall O."/>
            <person name="Minx P."/>
            <person name="Tomlinson C."/>
            <person name="Mitreva M."/>
            <person name="Hou S."/>
            <person name="Chen J."/>
            <person name="Wollam A."/>
            <person name="Pepin K.H."/>
            <person name="Johnson M."/>
            <person name="Bhonagiri V."/>
            <person name="Zhang X."/>
            <person name="Suruliraj S."/>
            <person name="Warren W."/>
            <person name="Chinwalla A."/>
            <person name="Mardis E.R."/>
            <person name="Wilson R.K."/>
        </authorList>
    </citation>
    <scope>NUCLEOTIDE SEQUENCE [LARGE SCALE GENOMIC DNA]</scope>
    <source>
        <strain evidence="19 20">YIT 12067</strain>
    </source>
</reference>
<dbReference type="InterPro" id="IPR013221">
    <property type="entry name" value="Mur_ligase_cen"/>
</dbReference>
<dbReference type="GO" id="GO:0008763">
    <property type="term" value="F:UDP-N-acetylmuramate-L-alanine ligase activity"/>
    <property type="evidence" value="ECO:0007669"/>
    <property type="project" value="UniProtKB-UniRule"/>
</dbReference>
<dbReference type="InterPro" id="IPR000713">
    <property type="entry name" value="Mur_ligase_N"/>
</dbReference>
<evidence type="ECO:0000256" key="7">
    <source>
        <dbReference type="ARBA" id="ARBA00022741"/>
    </source>
</evidence>
<dbReference type="InterPro" id="IPR050061">
    <property type="entry name" value="MurCDEF_pg_biosynth"/>
</dbReference>
<dbReference type="NCBIfam" id="TIGR01082">
    <property type="entry name" value="murC"/>
    <property type="match status" value="1"/>
</dbReference>
<dbReference type="eggNOG" id="COG0773">
    <property type="taxonomic scope" value="Bacteria"/>
</dbReference>
<evidence type="ECO:0000256" key="8">
    <source>
        <dbReference type="ARBA" id="ARBA00022840"/>
    </source>
</evidence>